<keyword evidence="4" id="KW-1185">Reference proteome</keyword>
<feature type="repeat" description="PPR" evidence="2">
    <location>
        <begin position="46"/>
        <end position="80"/>
    </location>
</feature>
<dbReference type="NCBIfam" id="TIGR00756">
    <property type="entry name" value="PPR"/>
    <property type="match status" value="4"/>
</dbReference>
<gene>
    <name evidence="3" type="ORF">RJ641_025149</name>
</gene>
<evidence type="ECO:0000256" key="1">
    <source>
        <dbReference type="ARBA" id="ARBA00022737"/>
    </source>
</evidence>
<dbReference type="InterPro" id="IPR011990">
    <property type="entry name" value="TPR-like_helical_dom_sf"/>
</dbReference>
<protein>
    <submittedName>
        <fullName evidence="3">Pentatricopeptide repeat</fullName>
    </submittedName>
</protein>
<organism evidence="3 4">
    <name type="scientific">Dillenia turbinata</name>
    <dbReference type="NCBI Taxonomy" id="194707"/>
    <lineage>
        <taxon>Eukaryota</taxon>
        <taxon>Viridiplantae</taxon>
        <taxon>Streptophyta</taxon>
        <taxon>Embryophyta</taxon>
        <taxon>Tracheophyta</taxon>
        <taxon>Spermatophyta</taxon>
        <taxon>Magnoliopsida</taxon>
        <taxon>eudicotyledons</taxon>
        <taxon>Gunneridae</taxon>
        <taxon>Pentapetalae</taxon>
        <taxon>Dilleniales</taxon>
        <taxon>Dilleniaceae</taxon>
        <taxon>Dillenia</taxon>
    </lineage>
</organism>
<dbReference type="InterPro" id="IPR002885">
    <property type="entry name" value="PPR_rpt"/>
</dbReference>
<comment type="caution">
    <text evidence="3">The sequence shown here is derived from an EMBL/GenBank/DDBJ whole genome shotgun (WGS) entry which is preliminary data.</text>
</comment>
<name>A0AAN8W995_9MAGN</name>
<feature type="repeat" description="PPR" evidence="2">
    <location>
        <begin position="123"/>
        <end position="157"/>
    </location>
</feature>
<dbReference type="EMBL" id="JBAMMX010000003">
    <property type="protein sequence ID" value="KAK6944047.1"/>
    <property type="molecule type" value="Genomic_DNA"/>
</dbReference>
<dbReference type="InterPro" id="IPR046960">
    <property type="entry name" value="PPR_At4g14850-like_plant"/>
</dbReference>
<dbReference type="Pfam" id="PF13041">
    <property type="entry name" value="PPR_2"/>
    <property type="match status" value="1"/>
</dbReference>
<dbReference type="GO" id="GO:0009451">
    <property type="term" value="P:RNA modification"/>
    <property type="evidence" value="ECO:0007669"/>
    <property type="project" value="InterPro"/>
</dbReference>
<proteinExistence type="predicted"/>
<keyword evidence="1" id="KW-0677">Repeat</keyword>
<dbReference type="Pfam" id="PF01535">
    <property type="entry name" value="PPR"/>
    <property type="match status" value="4"/>
</dbReference>
<dbReference type="Gene3D" id="1.25.40.10">
    <property type="entry name" value="Tetratricopeptide repeat domain"/>
    <property type="match status" value="3"/>
</dbReference>
<sequence length="251" mass="27328">MSAHGCSVNFGLDCDMSVANCLLSMYVGCGSVELARKLFDGMSKKGLITWQAMISGYSQNGLANEVLDLYREMEIIGREVEEQMALGGFGSNPFLQNSLTNMYARCGNLLKARALFEDMPYKSIITWTAIIGGYGLHGHGETAVDLFDKMIKTGIRPDGAVFPGVEHYACIIDLLGRAGRFDQAKELIGSMKIKPDGAVWGALLGACKIHKNVDLAKLTFEKVIELEPANIGYHVLISNLYADVEDMDGVS</sequence>
<evidence type="ECO:0000256" key="2">
    <source>
        <dbReference type="PROSITE-ProRule" id="PRU00708"/>
    </source>
</evidence>
<dbReference type="PROSITE" id="PS51375">
    <property type="entry name" value="PPR"/>
    <property type="match status" value="2"/>
</dbReference>
<dbReference type="GO" id="GO:0003723">
    <property type="term" value="F:RNA binding"/>
    <property type="evidence" value="ECO:0007669"/>
    <property type="project" value="InterPro"/>
</dbReference>
<dbReference type="PANTHER" id="PTHR47926">
    <property type="entry name" value="PENTATRICOPEPTIDE REPEAT-CONTAINING PROTEIN"/>
    <property type="match status" value="1"/>
</dbReference>
<dbReference type="Proteomes" id="UP001370490">
    <property type="component" value="Unassembled WGS sequence"/>
</dbReference>
<dbReference type="AlphaFoldDB" id="A0AAN8W995"/>
<dbReference type="PANTHER" id="PTHR47926:SF503">
    <property type="entry name" value="PENTATRICOPEPTIDE REPEAT-CONTAINING PROTEIN"/>
    <property type="match status" value="1"/>
</dbReference>
<reference evidence="3 4" key="1">
    <citation type="submission" date="2023-12" db="EMBL/GenBank/DDBJ databases">
        <title>A high-quality genome assembly for Dillenia turbinata (Dilleniales).</title>
        <authorList>
            <person name="Chanderbali A."/>
        </authorList>
    </citation>
    <scope>NUCLEOTIDE SEQUENCE [LARGE SCALE GENOMIC DNA]</scope>
    <source>
        <strain evidence="3">LSX21</strain>
        <tissue evidence="3">Leaf</tissue>
    </source>
</reference>
<evidence type="ECO:0000313" key="4">
    <source>
        <dbReference type="Proteomes" id="UP001370490"/>
    </source>
</evidence>
<evidence type="ECO:0000313" key="3">
    <source>
        <dbReference type="EMBL" id="KAK6944047.1"/>
    </source>
</evidence>
<accession>A0AAN8W995</accession>